<dbReference type="Gene3D" id="1.10.287.110">
    <property type="entry name" value="DnaJ domain"/>
    <property type="match status" value="1"/>
</dbReference>
<accession>A0A7W0I8F2</accession>
<dbReference type="InterPro" id="IPR036869">
    <property type="entry name" value="J_dom_sf"/>
</dbReference>
<evidence type="ECO:0000313" key="5">
    <source>
        <dbReference type="Proteomes" id="UP000545761"/>
    </source>
</evidence>
<dbReference type="SUPFAM" id="SSF46565">
    <property type="entry name" value="Chaperone J-domain"/>
    <property type="match status" value="1"/>
</dbReference>
<name>A0A7W0I8F2_9ACTN</name>
<proteinExistence type="predicted"/>
<dbReference type="InterPro" id="IPR001623">
    <property type="entry name" value="DnaJ_domain"/>
</dbReference>
<dbReference type="PANTHER" id="PTHR44145:SF3">
    <property type="entry name" value="DNAJ HOMOLOG SUBFAMILY A MEMBER 3, MITOCHONDRIAL"/>
    <property type="match status" value="1"/>
</dbReference>
<dbReference type="InterPro" id="IPR051938">
    <property type="entry name" value="Apopto_cytoskel_mod"/>
</dbReference>
<feature type="compositionally biased region" description="Polar residues" evidence="2">
    <location>
        <begin position="78"/>
        <end position="89"/>
    </location>
</feature>
<evidence type="ECO:0000256" key="1">
    <source>
        <dbReference type="ARBA" id="ARBA00023186"/>
    </source>
</evidence>
<dbReference type="EMBL" id="JACEHE010000004">
    <property type="protein sequence ID" value="MBA2945996.1"/>
    <property type="molecule type" value="Genomic_DNA"/>
</dbReference>
<feature type="region of interest" description="Disordered" evidence="2">
    <location>
        <begin position="72"/>
        <end position="128"/>
    </location>
</feature>
<dbReference type="PRINTS" id="PR00625">
    <property type="entry name" value="JDOMAIN"/>
</dbReference>
<organism evidence="4 5">
    <name type="scientific">Streptomyces himalayensis subsp. himalayensis</name>
    <dbReference type="NCBI Taxonomy" id="2756131"/>
    <lineage>
        <taxon>Bacteria</taxon>
        <taxon>Bacillati</taxon>
        <taxon>Actinomycetota</taxon>
        <taxon>Actinomycetes</taxon>
        <taxon>Kitasatosporales</taxon>
        <taxon>Streptomycetaceae</taxon>
        <taxon>Streptomyces</taxon>
        <taxon>Streptomyces himalayensis</taxon>
    </lineage>
</organism>
<dbReference type="CDD" id="cd06257">
    <property type="entry name" value="DnaJ"/>
    <property type="match status" value="1"/>
</dbReference>
<comment type="caution">
    <text evidence="4">The sequence shown here is derived from an EMBL/GenBank/DDBJ whole genome shotgun (WGS) entry which is preliminary data.</text>
</comment>
<sequence>MAGRATPHPQRDLYAVLGVEPTASGGQITSAYRKLVRALHPDANPGQEATGERFAEVVSAYGTLRDPVLREAYDAERSPTSVRSATNGPQGRRGRPVRISVRVRTAEAPGAADAAMDRPGRGAPRAEPSWIWSRRTEWPYDEEGAPGSSLSDPWDLLWQWIMRW</sequence>
<evidence type="ECO:0000256" key="2">
    <source>
        <dbReference type="SAM" id="MobiDB-lite"/>
    </source>
</evidence>
<dbReference type="Pfam" id="PF00226">
    <property type="entry name" value="DnaJ"/>
    <property type="match status" value="1"/>
</dbReference>
<dbReference type="Proteomes" id="UP000545761">
    <property type="component" value="Unassembled WGS sequence"/>
</dbReference>
<protein>
    <submittedName>
        <fullName evidence="4">J domain-containing protein</fullName>
    </submittedName>
</protein>
<evidence type="ECO:0000313" key="4">
    <source>
        <dbReference type="EMBL" id="MBA2945996.1"/>
    </source>
</evidence>
<dbReference type="SMART" id="SM00271">
    <property type="entry name" value="DnaJ"/>
    <property type="match status" value="1"/>
</dbReference>
<dbReference type="AlphaFoldDB" id="A0A7W0I8F2"/>
<reference evidence="4 5" key="1">
    <citation type="submission" date="2020-07" db="EMBL/GenBank/DDBJ databases">
        <title>Streptomyces isolated from Indian soil.</title>
        <authorList>
            <person name="Mandal S."/>
            <person name="Maiti P.K."/>
        </authorList>
    </citation>
    <scope>NUCLEOTIDE SEQUENCE [LARGE SCALE GENOMIC DNA]</scope>
    <source>
        <strain evidence="4 5">PSKA28</strain>
    </source>
</reference>
<evidence type="ECO:0000259" key="3">
    <source>
        <dbReference type="PROSITE" id="PS50076"/>
    </source>
</evidence>
<dbReference type="PROSITE" id="PS50076">
    <property type="entry name" value="DNAJ_2"/>
    <property type="match status" value="1"/>
</dbReference>
<keyword evidence="1" id="KW-0143">Chaperone</keyword>
<dbReference type="PANTHER" id="PTHR44145">
    <property type="entry name" value="DNAJ HOMOLOG SUBFAMILY A MEMBER 3, MITOCHONDRIAL"/>
    <property type="match status" value="1"/>
</dbReference>
<gene>
    <name evidence="4" type="ORF">H1D24_09280</name>
</gene>
<feature type="domain" description="J" evidence="3">
    <location>
        <begin position="12"/>
        <end position="77"/>
    </location>
</feature>